<gene>
    <name evidence="9" type="ORF">HMPREF9135_0244</name>
</gene>
<proteinExistence type="inferred from homology"/>
<keyword evidence="4 7" id="KW-0812">Transmembrane</keyword>
<keyword evidence="9" id="KW-0012">Acyltransferase</keyword>
<name>U2NQ00_9BACT</name>
<feature type="transmembrane region" description="Helical" evidence="7">
    <location>
        <begin position="269"/>
        <end position="292"/>
    </location>
</feature>
<evidence type="ECO:0000256" key="2">
    <source>
        <dbReference type="ARBA" id="ARBA00007400"/>
    </source>
</evidence>
<keyword evidence="9" id="KW-0808">Transferase</keyword>
<accession>U2NQ00</accession>
<dbReference type="Pfam" id="PF01757">
    <property type="entry name" value="Acyl_transf_3"/>
    <property type="match status" value="1"/>
</dbReference>
<dbReference type="GO" id="GO:0009246">
    <property type="term" value="P:enterobacterial common antigen biosynthetic process"/>
    <property type="evidence" value="ECO:0007669"/>
    <property type="project" value="TreeGrafter"/>
</dbReference>
<feature type="transmembrane region" description="Helical" evidence="7">
    <location>
        <begin position="140"/>
        <end position="161"/>
    </location>
</feature>
<dbReference type="PANTHER" id="PTHR40074:SF2">
    <property type="entry name" value="O-ACETYLTRANSFERASE WECH"/>
    <property type="match status" value="1"/>
</dbReference>
<evidence type="ECO:0000256" key="3">
    <source>
        <dbReference type="ARBA" id="ARBA00022475"/>
    </source>
</evidence>
<evidence type="ECO:0000313" key="10">
    <source>
        <dbReference type="Proteomes" id="UP000016648"/>
    </source>
</evidence>
<evidence type="ECO:0000256" key="5">
    <source>
        <dbReference type="ARBA" id="ARBA00022989"/>
    </source>
</evidence>
<comment type="caution">
    <text evidence="9">The sequence shown here is derived from an EMBL/GenBank/DDBJ whole genome shotgun (WGS) entry which is preliminary data.</text>
</comment>
<feature type="transmembrane region" description="Helical" evidence="7">
    <location>
        <begin position="304"/>
        <end position="325"/>
    </location>
</feature>
<feature type="transmembrane region" description="Helical" evidence="7">
    <location>
        <begin position="9"/>
        <end position="28"/>
    </location>
</feature>
<keyword evidence="5 7" id="KW-1133">Transmembrane helix</keyword>
<evidence type="ECO:0000259" key="8">
    <source>
        <dbReference type="Pfam" id="PF01757"/>
    </source>
</evidence>
<evidence type="ECO:0000256" key="1">
    <source>
        <dbReference type="ARBA" id="ARBA00004651"/>
    </source>
</evidence>
<dbReference type="InterPro" id="IPR002656">
    <property type="entry name" value="Acyl_transf_3_dom"/>
</dbReference>
<comment type="subcellular location">
    <subcellularLocation>
        <location evidence="1">Cell membrane</location>
        <topology evidence="1">Multi-pass membrane protein</topology>
    </subcellularLocation>
</comment>
<keyword evidence="10" id="KW-1185">Reference proteome</keyword>
<sequence length="367" mass="42041">MKEKTSNRIVFLDYVRVFACFLVMLVHASENYYPGPGSTDMAGPQAMLANEADRLWVSVYDGFSRMSVPLFMIVSAFLLAPMKGGQTMKAFYRRRFTRVLPPFLVFMVLYSTLPLLWGQIDLSTSLTDLARIPLNFPTLAGHLWFLYPLISLYLFIPIVSPWLRNATAKEERFFILLFLASSCMPYLNRWFGEVWGQCFWNKYHMLWYFSGYLGYLVLAHYIRVHLDWTVTRRLFVGTALTLVGAVLTILSFYVQAVPGVLLVTPELEIGWSFCTINCVMLTAGAFLLFTCIQGRSAPRFILDLSKLSFGMYLMHIFWLGFWVMIYKETLSLPTVASIPCMAVSTFVCCYLTTKLVSYLPGSKWIIG</sequence>
<dbReference type="RefSeq" id="WP_021589254.1">
    <property type="nucleotide sequence ID" value="NZ_AWEY01000008.1"/>
</dbReference>
<dbReference type="AlphaFoldDB" id="U2NQ00"/>
<evidence type="ECO:0000256" key="6">
    <source>
        <dbReference type="ARBA" id="ARBA00023136"/>
    </source>
</evidence>
<feature type="transmembrane region" description="Helical" evidence="7">
    <location>
        <begin position="63"/>
        <end position="82"/>
    </location>
</feature>
<feature type="transmembrane region" description="Helical" evidence="7">
    <location>
        <begin position="203"/>
        <end position="222"/>
    </location>
</feature>
<evidence type="ECO:0000256" key="7">
    <source>
        <dbReference type="SAM" id="Phobius"/>
    </source>
</evidence>
<feature type="domain" description="Acyltransferase 3" evidence="8">
    <location>
        <begin position="10"/>
        <end position="353"/>
    </location>
</feature>
<evidence type="ECO:0000256" key="4">
    <source>
        <dbReference type="ARBA" id="ARBA00022692"/>
    </source>
</evidence>
<feature type="transmembrane region" description="Helical" evidence="7">
    <location>
        <begin position="103"/>
        <end position="120"/>
    </location>
</feature>
<evidence type="ECO:0000313" key="9">
    <source>
        <dbReference type="EMBL" id="ERK40125.1"/>
    </source>
</evidence>
<reference evidence="9 10" key="1">
    <citation type="submission" date="2013-08" db="EMBL/GenBank/DDBJ databases">
        <authorList>
            <person name="Durkin A.S."/>
            <person name="Haft D.R."/>
            <person name="McCorrison J."/>
            <person name="Torralba M."/>
            <person name="Gillis M."/>
            <person name="Haft D.H."/>
            <person name="Methe B."/>
            <person name="Sutton G."/>
            <person name="Nelson K.E."/>
        </authorList>
    </citation>
    <scope>NUCLEOTIDE SEQUENCE [LARGE SCALE GENOMIC DNA]</scope>
    <source>
        <strain evidence="9 10">F0067</strain>
    </source>
</reference>
<organism evidence="9 10">
    <name type="scientific">Segatella baroniae F0067</name>
    <dbReference type="NCBI Taxonomy" id="1115809"/>
    <lineage>
        <taxon>Bacteria</taxon>
        <taxon>Pseudomonadati</taxon>
        <taxon>Bacteroidota</taxon>
        <taxon>Bacteroidia</taxon>
        <taxon>Bacteroidales</taxon>
        <taxon>Prevotellaceae</taxon>
        <taxon>Segatella</taxon>
    </lineage>
</organism>
<dbReference type="EMBL" id="AWEY01000008">
    <property type="protein sequence ID" value="ERK40125.1"/>
    <property type="molecule type" value="Genomic_DNA"/>
</dbReference>
<keyword evidence="6 7" id="KW-0472">Membrane</keyword>
<feature type="transmembrane region" description="Helical" evidence="7">
    <location>
        <begin position="173"/>
        <end position="191"/>
    </location>
</feature>
<dbReference type="PATRIC" id="fig|1115809.3.peg.723"/>
<protein>
    <submittedName>
        <fullName evidence="9">Acyltransferase</fullName>
    </submittedName>
</protein>
<keyword evidence="3" id="KW-1003">Cell membrane</keyword>
<feature type="transmembrane region" description="Helical" evidence="7">
    <location>
        <begin position="331"/>
        <end position="353"/>
    </location>
</feature>
<dbReference type="PANTHER" id="PTHR40074">
    <property type="entry name" value="O-ACETYLTRANSFERASE WECH"/>
    <property type="match status" value="1"/>
</dbReference>
<comment type="similarity">
    <text evidence="2">Belongs to the acyltransferase 3 family.</text>
</comment>
<dbReference type="Proteomes" id="UP000016648">
    <property type="component" value="Unassembled WGS sequence"/>
</dbReference>
<dbReference type="GO" id="GO:0005886">
    <property type="term" value="C:plasma membrane"/>
    <property type="evidence" value="ECO:0007669"/>
    <property type="project" value="UniProtKB-SubCell"/>
</dbReference>
<feature type="transmembrane region" description="Helical" evidence="7">
    <location>
        <begin position="234"/>
        <end position="257"/>
    </location>
</feature>
<dbReference type="GO" id="GO:0016413">
    <property type="term" value="F:O-acetyltransferase activity"/>
    <property type="evidence" value="ECO:0007669"/>
    <property type="project" value="TreeGrafter"/>
</dbReference>